<evidence type="ECO:0000256" key="1">
    <source>
        <dbReference type="SAM" id="MobiDB-lite"/>
    </source>
</evidence>
<comment type="caution">
    <text evidence="2">The sequence shown here is derived from an EMBL/GenBank/DDBJ whole genome shotgun (WGS) entry which is preliminary data.</text>
</comment>
<protein>
    <recommendedName>
        <fullName evidence="4">DUF4025 domain-containing protein</fullName>
    </recommendedName>
</protein>
<proteinExistence type="predicted"/>
<feature type="compositionally biased region" description="Basic and acidic residues" evidence="1">
    <location>
        <begin position="59"/>
        <end position="91"/>
    </location>
</feature>
<name>A0ABW8UE91_9LACO</name>
<accession>A0ABW8UE91</accession>
<dbReference type="Proteomes" id="UP001625389">
    <property type="component" value="Unassembled WGS sequence"/>
</dbReference>
<dbReference type="EMBL" id="JBGQPK010000064">
    <property type="protein sequence ID" value="MFL2030159.1"/>
    <property type="molecule type" value="Genomic_DNA"/>
</dbReference>
<evidence type="ECO:0000313" key="2">
    <source>
        <dbReference type="EMBL" id="MFL2030159.1"/>
    </source>
</evidence>
<evidence type="ECO:0008006" key="4">
    <source>
        <dbReference type="Google" id="ProtNLM"/>
    </source>
</evidence>
<dbReference type="RefSeq" id="WP_125550443.1">
    <property type="nucleotide sequence ID" value="NZ_JBGQPK010000064.1"/>
</dbReference>
<reference evidence="2 3" key="1">
    <citation type="submission" date="2024-08" db="EMBL/GenBank/DDBJ databases">
        <authorList>
            <person name="Arias E."/>
        </authorList>
    </citation>
    <scope>NUCLEOTIDE SEQUENCE [LARGE SCALE GENOMIC DNA]</scope>
    <source>
        <strain evidence="2 3">FAM 25317</strain>
    </source>
</reference>
<evidence type="ECO:0000313" key="3">
    <source>
        <dbReference type="Proteomes" id="UP001625389"/>
    </source>
</evidence>
<organism evidence="2 3">
    <name type="scientific">Loigolactobacillus zhaoyuanensis</name>
    <dbReference type="NCBI Taxonomy" id="2486017"/>
    <lineage>
        <taxon>Bacteria</taxon>
        <taxon>Bacillati</taxon>
        <taxon>Bacillota</taxon>
        <taxon>Bacilli</taxon>
        <taxon>Lactobacillales</taxon>
        <taxon>Lactobacillaceae</taxon>
        <taxon>Loigolactobacillus</taxon>
    </lineage>
</organism>
<keyword evidence="3" id="KW-1185">Reference proteome</keyword>
<sequence length="91" mass="10447">MHDDDQIKDNFQQDEQRSGAADSNMSYDEQNDNPMEPGEKSPEATPDSVPNPNENNDQEESHLDHLLYDENKDSAHEDEDKGYVSEELDHK</sequence>
<feature type="region of interest" description="Disordered" evidence="1">
    <location>
        <begin position="1"/>
        <end position="91"/>
    </location>
</feature>
<gene>
    <name evidence="2" type="ORF">ACEN34_11115</name>
</gene>